<evidence type="ECO:0000256" key="1">
    <source>
        <dbReference type="ARBA" id="ARBA00004141"/>
    </source>
</evidence>
<feature type="transmembrane region" description="Helical" evidence="6">
    <location>
        <begin position="535"/>
        <end position="556"/>
    </location>
</feature>
<feature type="domain" description="Phosphatidic acid phosphatase type 2/haloperoxidase" evidence="7">
    <location>
        <begin position="92"/>
        <end position="237"/>
    </location>
</feature>
<dbReference type="AlphaFoldDB" id="A0A7R9BM72"/>
<dbReference type="SUPFAM" id="SSF48317">
    <property type="entry name" value="Acid phosphatase/Vanadium-dependent haloperoxidase"/>
    <property type="match status" value="2"/>
</dbReference>
<evidence type="ECO:0000256" key="2">
    <source>
        <dbReference type="ARBA" id="ARBA00008816"/>
    </source>
</evidence>
<dbReference type="GO" id="GO:0007165">
    <property type="term" value="P:signal transduction"/>
    <property type="evidence" value="ECO:0007669"/>
    <property type="project" value="TreeGrafter"/>
</dbReference>
<dbReference type="Pfam" id="PF01569">
    <property type="entry name" value="PAP2"/>
    <property type="match status" value="2"/>
</dbReference>
<feature type="transmembrane region" description="Helical" evidence="6">
    <location>
        <begin position="306"/>
        <end position="325"/>
    </location>
</feature>
<feature type="transmembrane region" description="Helical" evidence="6">
    <location>
        <begin position="91"/>
        <end position="113"/>
    </location>
</feature>
<dbReference type="SMART" id="SM00014">
    <property type="entry name" value="acidPPc"/>
    <property type="match status" value="2"/>
</dbReference>
<dbReference type="GO" id="GO:0008195">
    <property type="term" value="F:phosphatidate phosphatase activity"/>
    <property type="evidence" value="ECO:0007669"/>
    <property type="project" value="TreeGrafter"/>
</dbReference>
<reference evidence="8" key="1">
    <citation type="submission" date="2020-11" db="EMBL/GenBank/DDBJ databases">
        <authorList>
            <person name="Tran Van P."/>
        </authorList>
    </citation>
    <scope>NUCLEOTIDE SEQUENCE</scope>
</reference>
<dbReference type="GO" id="GO:0046839">
    <property type="term" value="P:phospholipid dephosphorylation"/>
    <property type="evidence" value="ECO:0007669"/>
    <property type="project" value="TreeGrafter"/>
</dbReference>
<proteinExistence type="inferred from homology"/>
<feature type="transmembrane region" description="Helical" evidence="6">
    <location>
        <begin position="57"/>
        <end position="79"/>
    </location>
</feature>
<evidence type="ECO:0000256" key="6">
    <source>
        <dbReference type="SAM" id="Phobius"/>
    </source>
</evidence>
<dbReference type="InterPro" id="IPR043216">
    <property type="entry name" value="PAP-like"/>
</dbReference>
<dbReference type="PANTHER" id="PTHR10165:SF103">
    <property type="entry name" value="PHOSPHOLIPID PHOSPHATASE HOMOLOG 1.2 HOMOLOG"/>
    <property type="match status" value="1"/>
</dbReference>
<evidence type="ECO:0000256" key="5">
    <source>
        <dbReference type="ARBA" id="ARBA00023136"/>
    </source>
</evidence>
<dbReference type="EMBL" id="CAJPEX010001063">
    <property type="protein sequence ID" value="CAG0918075.1"/>
    <property type="molecule type" value="Genomic_DNA"/>
</dbReference>
<feature type="transmembrane region" description="Helical" evidence="6">
    <location>
        <begin position="164"/>
        <end position="184"/>
    </location>
</feature>
<feature type="transmembrane region" description="Helical" evidence="6">
    <location>
        <begin position="386"/>
        <end position="406"/>
    </location>
</feature>
<evidence type="ECO:0000313" key="9">
    <source>
        <dbReference type="Proteomes" id="UP000678499"/>
    </source>
</evidence>
<protein>
    <recommendedName>
        <fullName evidence="7">Phosphatidic acid phosphatase type 2/haloperoxidase domain-containing protein</fullName>
    </recommendedName>
</protein>
<accession>A0A7R9BM72</accession>
<keyword evidence="9" id="KW-1185">Reference proteome</keyword>
<dbReference type="Proteomes" id="UP000678499">
    <property type="component" value="Unassembled WGS sequence"/>
</dbReference>
<evidence type="ECO:0000313" key="8">
    <source>
        <dbReference type="EMBL" id="CAD7277923.1"/>
    </source>
</evidence>
<dbReference type="InterPro" id="IPR036938">
    <property type="entry name" value="PAP2/HPO_sf"/>
</dbReference>
<dbReference type="OrthoDB" id="8907274at2759"/>
<dbReference type="Gene3D" id="1.20.144.10">
    <property type="entry name" value="Phosphatidic acid phosphatase type 2/haloperoxidase"/>
    <property type="match status" value="2"/>
</dbReference>
<gene>
    <name evidence="8" type="ORF">NMOB1V02_LOCUS5642</name>
</gene>
<dbReference type="PANTHER" id="PTHR10165">
    <property type="entry name" value="LIPID PHOSPHATE PHOSPHATASE"/>
    <property type="match status" value="1"/>
</dbReference>
<dbReference type="GO" id="GO:0005886">
    <property type="term" value="C:plasma membrane"/>
    <property type="evidence" value="ECO:0007669"/>
    <property type="project" value="TreeGrafter"/>
</dbReference>
<organism evidence="8">
    <name type="scientific">Notodromas monacha</name>
    <dbReference type="NCBI Taxonomy" id="399045"/>
    <lineage>
        <taxon>Eukaryota</taxon>
        <taxon>Metazoa</taxon>
        <taxon>Ecdysozoa</taxon>
        <taxon>Arthropoda</taxon>
        <taxon>Crustacea</taxon>
        <taxon>Oligostraca</taxon>
        <taxon>Ostracoda</taxon>
        <taxon>Podocopa</taxon>
        <taxon>Podocopida</taxon>
        <taxon>Cypridocopina</taxon>
        <taxon>Cypridoidea</taxon>
        <taxon>Cyprididae</taxon>
        <taxon>Notodromas</taxon>
    </lineage>
</organism>
<feature type="transmembrane region" description="Helical" evidence="6">
    <location>
        <begin position="222"/>
        <end position="243"/>
    </location>
</feature>
<feature type="transmembrane region" description="Helical" evidence="6">
    <location>
        <begin position="354"/>
        <end position="374"/>
    </location>
</feature>
<evidence type="ECO:0000259" key="7">
    <source>
        <dbReference type="SMART" id="SM00014"/>
    </source>
</evidence>
<feature type="domain" description="Phosphatidic acid phosphatase type 2/haloperoxidase" evidence="7">
    <location>
        <begin position="385"/>
        <end position="553"/>
    </location>
</feature>
<dbReference type="InterPro" id="IPR000326">
    <property type="entry name" value="PAP2/HPO"/>
</dbReference>
<evidence type="ECO:0000256" key="3">
    <source>
        <dbReference type="ARBA" id="ARBA00022692"/>
    </source>
</evidence>
<feature type="transmembrane region" description="Helical" evidence="6">
    <location>
        <begin position="456"/>
        <end position="477"/>
    </location>
</feature>
<name>A0A7R9BM72_9CRUS</name>
<dbReference type="EMBL" id="OA883100">
    <property type="protein sequence ID" value="CAD7277923.1"/>
    <property type="molecule type" value="Genomic_DNA"/>
</dbReference>
<feature type="transmembrane region" description="Helical" evidence="6">
    <location>
        <begin position="191"/>
        <end position="210"/>
    </location>
</feature>
<feature type="transmembrane region" description="Helical" evidence="6">
    <location>
        <begin position="498"/>
        <end position="523"/>
    </location>
</feature>
<evidence type="ECO:0000256" key="4">
    <source>
        <dbReference type="ARBA" id="ARBA00022989"/>
    </source>
</evidence>
<feature type="transmembrane region" description="Helical" evidence="6">
    <location>
        <begin position="7"/>
        <end position="27"/>
    </location>
</feature>
<dbReference type="GO" id="GO:0006644">
    <property type="term" value="P:phospholipid metabolic process"/>
    <property type="evidence" value="ECO:0007669"/>
    <property type="project" value="InterPro"/>
</dbReference>
<keyword evidence="4 6" id="KW-1133">Transmembrane helix</keyword>
<keyword evidence="3 6" id="KW-0812">Transmembrane</keyword>
<keyword evidence="5 6" id="KW-0472">Membrane</keyword>
<sequence length="584" mass="66016">MRRTAGRVLGDGAVMSVLAVILAYYSFVPDPVKRGFFCHDEHLNYPYVESTVPSMKLYVAATVIPFVVVAIFEWLHASAAKTVRRQYVQRIYIYFVVWFTFGALITSVITQALKISVGRLRPHFFTVCAPDFVSLEPLCARGIYVTEYNCTREMSEMKSREIRVSFPSAHSSYGFHAAVFLILYLQIRSVLLKPLLQISFIGAAAMVGVSRVGDYKHFPSDVLAGAFIGTICAFFSWIAVTPVRLYEVYCPRFSCDEEEGLCRPMEGIEFSRRTQKYNTFFSTGADRFVKSYFACRMKEPFLRRAFVDWSVLIAGIIVVCMYSYVGFPVTQNGFICGDKSLMFPYLDSTVPSSVMYSTSVLVPVFGLVVVELFVKRELSEFYEKMVRFGFGAILTQLMVDFGKFYLGALRPHFLTVCQPQTPDNSSSLDCIPGSYVDSDSYVCRKDLLLYSNEARLSFPSSHAAFTFHAAVFLVLYLEMDLPAAKGYVVRGRWRRWAWWRAVDGTVLIIPLLQVILLLASTFVSASRIIDFKHDAIDVTFSAVIGALVAIVTYFGAWTQSPLRVSQAFSKSDSGRYWNYDELIP</sequence>
<comment type="subcellular location">
    <subcellularLocation>
        <location evidence="1">Membrane</location>
        <topology evidence="1">Multi-pass membrane protein</topology>
    </subcellularLocation>
</comment>
<comment type="similarity">
    <text evidence="2">Belongs to the PA-phosphatase related phosphoesterase family.</text>
</comment>